<evidence type="ECO:0000256" key="1">
    <source>
        <dbReference type="ARBA" id="ARBA00008668"/>
    </source>
</evidence>
<sequence length="476" mass="52860">MDFYQNATGRCSNGMLIIDFIAVESGLPLLNPYKDENADFRHGVNFAVAGCTALSAKSLAGNNIVNIALTNSSLSVQLDWMSSHFQITCSPDCPEKMNKSLFLVGEIGGNEFIYGLSQGKTMDESRRMVPEVVQTIIHGVKRVIGFGATQIIVPGNFPIGCHPIFLTKFMTNISTAYDEYHCLKDLNNFAIFFNRNLQQAIDELKKDYPNITLIYGDYYNAFLWLLQNAGSLENAIVMNQPRPKVNNYTDATQLVIGPKRSNKIGRPSPSDNVNVLDMMRKLDENFSYRLCKLDNVQGTLSSYSQSVVADPVPLDVDSSDDDKGDHALSFDESTLVFDNIVASDSETVDDCIQTSLQECVVHDFPFGLNAGILWLSGGKLEISGISAYKVFAEIPFRDVDMKVANSLENDVVKPETKVFDERFHTIFTVRYDSSNLVMFDEMLFALSCMLSACSSSNGIIAHLNEIDPTKLPFSPY</sequence>
<dbReference type="Gramene" id="PGSC0003DMT400034309">
    <property type="protein sequence ID" value="PGSC0003DMT400034309"/>
    <property type="gene ID" value="PGSC0003DMG401013193"/>
</dbReference>
<evidence type="ECO:0000313" key="3">
    <source>
        <dbReference type="EnsemblPlants" id="PGSC0003DMT400034309"/>
    </source>
</evidence>
<dbReference type="AlphaFoldDB" id="M1B0G5"/>
<dbReference type="PaxDb" id="4113-PGSC0003DMT400034309"/>
<keyword evidence="2" id="KW-0325">Glycoprotein</keyword>
<keyword evidence="4" id="KW-1185">Reference proteome</keyword>
<evidence type="ECO:0000313" key="4">
    <source>
        <dbReference type="Proteomes" id="UP000011115"/>
    </source>
</evidence>
<dbReference type="PANTHER" id="PTHR22835">
    <property type="entry name" value="ZINC FINGER FYVE DOMAIN CONTAINING PROTEIN"/>
    <property type="match status" value="1"/>
</dbReference>
<organism evidence="3 4">
    <name type="scientific">Solanum tuberosum</name>
    <name type="common">Potato</name>
    <dbReference type="NCBI Taxonomy" id="4113"/>
    <lineage>
        <taxon>Eukaryota</taxon>
        <taxon>Viridiplantae</taxon>
        <taxon>Streptophyta</taxon>
        <taxon>Embryophyta</taxon>
        <taxon>Tracheophyta</taxon>
        <taxon>Spermatophyta</taxon>
        <taxon>Magnoliopsida</taxon>
        <taxon>eudicotyledons</taxon>
        <taxon>Gunneridae</taxon>
        <taxon>Pentapetalae</taxon>
        <taxon>asterids</taxon>
        <taxon>lamiids</taxon>
        <taxon>Solanales</taxon>
        <taxon>Solanaceae</taxon>
        <taxon>Solanoideae</taxon>
        <taxon>Solaneae</taxon>
        <taxon>Solanum</taxon>
    </lineage>
</organism>
<dbReference type="GO" id="GO:0016788">
    <property type="term" value="F:hydrolase activity, acting on ester bonds"/>
    <property type="evidence" value="ECO:0007669"/>
    <property type="project" value="InterPro"/>
</dbReference>
<dbReference type="STRING" id="4113.M1B0G5"/>
<dbReference type="Gene3D" id="3.40.50.1110">
    <property type="entry name" value="SGNH hydrolase"/>
    <property type="match status" value="1"/>
</dbReference>
<dbReference type="eggNOG" id="ENOG502QQUR">
    <property type="taxonomic scope" value="Eukaryota"/>
</dbReference>
<dbReference type="InParanoid" id="M1B0G5"/>
<reference evidence="4" key="1">
    <citation type="journal article" date="2011" name="Nature">
        <title>Genome sequence and analysis of the tuber crop potato.</title>
        <authorList>
            <consortium name="The Potato Genome Sequencing Consortium"/>
        </authorList>
    </citation>
    <scope>NUCLEOTIDE SEQUENCE [LARGE SCALE GENOMIC DNA]</scope>
    <source>
        <strain evidence="4">cv. DM1-3 516 R44</strain>
    </source>
</reference>
<proteinExistence type="inferred from homology"/>
<dbReference type="InterPro" id="IPR001087">
    <property type="entry name" value="GDSL"/>
</dbReference>
<dbReference type="EnsemblPlants" id="PGSC0003DMT400034309">
    <property type="protein sequence ID" value="PGSC0003DMT400034309"/>
    <property type="gene ID" value="PGSC0003DMG401013193"/>
</dbReference>
<dbReference type="InterPro" id="IPR036514">
    <property type="entry name" value="SGNH_hydro_sf"/>
</dbReference>
<reference evidence="3" key="2">
    <citation type="submission" date="2015-06" db="UniProtKB">
        <authorList>
            <consortium name="EnsemblPlants"/>
        </authorList>
    </citation>
    <scope>IDENTIFICATION</scope>
    <source>
        <strain evidence="3">DM1-3 516 R44</strain>
    </source>
</reference>
<comment type="similarity">
    <text evidence="1">Belongs to the 'GDSL' lipolytic enzyme family.</text>
</comment>
<accession>M1B0G5</accession>
<protein>
    <submittedName>
        <fullName evidence="3">Alpha-L-fucosidase 2</fullName>
    </submittedName>
</protein>
<name>M1B0G5_SOLTU</name>
<dbReference type="Proteomes" id="UP000011115">
    <property type="component" value="Unassembled WGS sequence"/>
</dbReference>
<dbReference type="PANTHER" id="PTHR22835:SF632">
    <property type="entry name" value="ALPHA-L-FUCOSIDASE 2"/>
    <property type="match status" value="1"/>
</dbReference>
<dbReference type="HOGENOM" id="CLU_574156_0_0_1"/>
<evidence type="ECO:0000256" key="2">
    <source>
        <dbReference type="ARBA" id="ARBA00023180"/>
    </source>
</evidence>
<dbReference type="Pfam" id="PF00657">
    <property type="entry name" value="Lipase_GDSL"/>
    <property type="match status" value="1"/>
</dbReference>